<keyword evidence="13" id="KW-0732">Signal</keyword>
<dbReference type="GO" id="GO:0006826">
    <property type="term" value="P:iron ion transport"/>
    <property type="evidence" value="ECO:0007669"/>
    <property type="project" value="UniProtKB-KW"/>
</dbReference>
<name>Q2GAB6_NOVAD</name>
<keyword evidence="8 12" id="KW-0798">TonB box</keyword>
<evidence type="ECO:0000313" key="16">
    <source>
        <dbReference type="EMBL" id="ABD25207.1"/>
    </source>
</evidence>
<evidence type="ECO:0000313" key="17">
    <source>
        <dbReference type="Proteomes" id="UP000009134"/>
    </source>
</evidence>
<evidence type="ECO:0000256" key="8">
    <source>
        <dbReference type="ARBA" id="ARBA00023077"/>
    </source>
</evidence>
<dbReference type="GO" id="GO:0009279">
    <property type="term" value="C:cell outer membrane"/>
    <property type="evidence" value="ECO:0007669"/>
    <property type="project" value="UniProtKB-SubCell"/>
</dbReference>
<dbReference type="KEGG" id="nar:Saro_0760"/>
<dbReference type="HOGENOM" id="CLU_008287_15_0_5"/>
<dbReference type="SUPFAM" id="SSF56935">
    <property type="entry name" value="Porins"/>
    <property type="match status" value="1"/>
</dbReference>
<evidence type="ECO:0000259" key="15">
    <source>
        <dbReference type="Pfam" id="PF07715"/>
    </source>
</evidence>
<evidence type="ECO:0000256" key="9">
    <source>
        <dbReference type="ARBA" id="ARBA00023136"/>
    </source>
</evidence>
<evidence type="ECO:0000256" key="1">
    <source>
        <dbReference type="ARBA" id="ARBA00004571"/>
    </source>
</evidence>
<evidence type="ECO:0000256" key="3">
    <source>
        <dbReference type="ARBA" id="ARBA00022452"/>
    </source>
</evidence>
<keyword evidence="3 11" id="KW-1134">Transmembrane beta strand</keyword>
<dbReference type="EMBL" id="CP000248">
    <property type="protein sequence ID" value="ABD25207.1"/>
    <property type="molecule type" value="Genomic_DNA"/>
</dbReference>
<keyword evidence="6" id="KW-0408">Iron</keyword>
<dbReference type="InterPro" id="IPR036942">
    <property type="entry name" value="Beta-barrel_TonB_sf"/>
</dbReference>
<evidence type="ECO:0000256" key="5">
    <source>
        <dbReference type="ARBA" id="ARBA00022692"/>
    </source>
</evidence>
<keyword evidence="2 11" id="KW-0813">Transport</keyword>
<dbReference type="Pfam" id="PF00593">
    <property type="entry name" value="TonB_dep_Rec_b-barrel"/>
    <property type="match status" value="1"/>
</dbReference>
<dbReference type="Gene3D" id="2.40.170.20">
    <property type="entry name" value="TonB-dependent receptor, beta-barrel domain"/>
    <property type="match status" value="1"/>
</dbReference>
<keyword evidence="16" id="KW-0675">Receptor</keyword>
<dbReference type="Proteomes" id="UP000009134">
    <property type="component" value="Chromosome"/>
</dbReference>
<feature type="chain" id="PRO_5004208076" evidence="13">
    <location>
        <begin position="25"/>
        <end position="746"/>
    </location>
</feature>
<evidence type="ECO:0000256" key="6">
    <source>
        <dbReference type="ARBA" id="ARBA00023004"/>
    </source>
</evidence>
<evidence type="ECO:0000256" key="2">
    <source>
        <dbReference type="ARBA" id="ARBA00022448"/>
    </source>
</evidence>
<keyword evidence="17" id="KW-1185">Reference proteome</keyword>
<keyword evidence="9 11" id="KW-0472">Membrane</keyword>
<comment type="similarity">
    <text evidence="11 12">Belongs to the TonB-dependent receptor family.</text>
</comment>
<organism evidence="16 17">
    <name type="scientific">Novosphingobium aromaticivorans (strain ATCC 700278 / DSM 12444 / CCUG 56034 / CIP 105152 / NBRC 16084 / F199)</name>
    <dbReference type="NCBI Taxonomy" id="279238"/>
    <lineage>
        <taxon>Bacteria</taxon>
        <taxon>Pseudomonadati</taxon>
        <taxon>Pseudomonadota</taxon>
        <taxon>Alphaproteobacteria</taxon>
        <taxon>Sphingomonadales</taxon>
        <taxon>Sphingomonadaceae</taxon>
        <taxon>Novosphingobium</taxon>
    </lineage>
</organism>
<proteinExistence type="inferred from homology"/>
<dbReference type="Pfam" id="PF07715">
    <property type="entry name" value="Plug"/>
    <property type="match status" value="1"/>
</dbReference>
<feature type="domain" description="TonB-dependent receptor-like beta-barrel" evidence="14">
    <location>
        <begin position="279"/>
        <end position="708"/>
    </location>
</feature>
<dbReference type="eggNOG" id="COG4771">
    <property type="taxonomic scope" value="Bacteria"/>
</dbReference>
<accession>Q2GAB6</accession>
<evidence type="ECO:0000256" key="12">
    <source>
        <dbReference type="RuleBase" id="RU003357"/>
    </source>
</evidence>
<feature type="domain" description="TonB-dependent receptor plug" evidence="15">
    <location>
        <begin position="57"/>
        <end position="166"/>
    </location>
</feature>
<keyword evidence="4" id="KW-0410">Iron transport</keyword>
<evidence type="ECO:0000256" key="4">
    <source>
        <dbReference type="ARBA" id="ARBA00022496"/>
    </source>
</evidence>
<dbReference type="PANTHER" id="PTHR32552">
    <property type="entry name" value="FERRICHROME IRON RECEPTOR-RELATED"/>
    <property type="match status" value="1"/>
</dbReference>
<evidence type="ECO:0000256" key="13">
    <source>
        <dbReference type="SAM" id="SignalP"/>
    </source>
</evidence>
<dbReference type="PROSITE" id="PS52016">
    <property type="entry name" value="TONB_DEPENDENT_REC_3"/>
    <property type="match status" value="1"/>
</dbReference>
<dbReference type="AlphaFoldDB" id="Q2GAB6"/>
<sequence>MASKPMTCAFALALSCTVSPMALAQEASATQTASQAAKTHETNADIVVTAQRREQSLLDVPLAVTALGSDSLAQRGITNSAQLGDAVPNLQINSPYGNTQPNFSLRGIGVANEYNSNQASPVGVYLDDVYLAPRTSHGMGLFDLDRIEVLRGPQGTLFGRNTTGGAINFITKKPDLSGTNGYLQAGYANFDTFTAQGAAEATVSEDKLGLRVAVNYAKGDGQVKNVFPGGRDAMSTDTLQGRVSMRAMPSEALAITLRAYAGRDRGTQAAVHGLGPFRTGLGFFEINENRVGTNRTDAWGFSANVALELSDTLSLTSITSYDGGSQNLQQAADGSPLDILDINWRSQYRQFSEELRANYSGNGVNFVGGLFYGWDRNITDNTFNLPLPPAGGFFQHYRQVRNSYAVFGQADIDVADKLVLTLGARYTHDTSRYDDAYAYLFVGEVGAAPFPIATTVPCTGVAGTCAYDPAARFALSDKNNALTGRVALSYTFDSGTLVYASYNRGYRAGAVNGGGYTSSAGIGYIKPERVNAYELGIKGRAGGRLLTYAASAFYYDYTNQQLQDTRAGPVSFLVNAPKSEVYGLELETTLRPVDGFRLDASVGLLHSKYKRLTLQGADLSGNSLPFAPRMTAQVGFEWDMLQVGGGTLSFAPNMAYSSRQYFSPFNAENAPGTAQVNSELQQGANAKVNATLSWSTDVITLRAFANNLFNRKTFGYGLDLRGAGFPYNFLVPSAPRTYGASIRYSF</sequence>
<dbReference type="InterPro" id="IPR012910">
    <property type="entry name" value="Plug_dom"/>
</dbReference>
<comment type="subcellular location">
    <subcellularLocation>
        <location evidence="1 11">Cell outer membrane</location>
        <topology evidence="1 11">Multi-pass membrane protein</topology>
    </subcellularLocation>
</comment>
<feature type="signal peptide" evidence="13">
    <location>
        <begin position="1"/>
        <end position="24"/>
    </location>
</feature>
<dbReference type="InterPro" id="IPR039426">
    <property type="entry name" value="TonB-dep_rcpt-like"/>
</dbReference>
<evidence type="ECO:0000259" key="14">
    <source>
        <dbReference type="Pfam" id="PF00593"/>
    </source>
</evidence>
<keyword evidence="10 11" id="KW-0998">Cell outer membrane</keyword>
<evidence type="ECO:0000256" key="11">
    <source>
        <dbReference type="PROSITE-ProRule" id="PRU01360"/>
    </source>
</evidence>
<keyword evidence="5 11" id="KW-0812">Transmembrane</keyword>
<dbReference type="InterPro" id="IPR000531">
    <property type="entry name" value="Beta-barrel_TonB"/>
</dbReference>
<dbReference type="PANTHER" id="PTHR32552:SF81">
    <property type="entry name" value="TONB-DEPENDENT OUTER MEMBRANE RECEPTOR"/>
    <property type="match status" value="1"/>
</dbReference>
<dbReference type="CDD" id="cd01347">
    <property type="entry name" value="ligand_gated_channel"/>
    <property type="match status" value="1"/>
</dbReference>
<evidence type="ECO:0000256" key="7">
    <source>
        <dbReference type="ARBA" id="ARBA00023065"/>
    </source>
</evidence>
<keyword evidence="7" id="KW-0406">Ion transport</keyword>
<gene>
    <name evidence="16" type="ordered locus">Saro_0760</name>
</gene>
<dbReference type="PROSITE" id="PS51257">
    <property type="entry name" value="PROKAR_LIPOPROTEIN"/>
    <property type="match status" value="1"/>
</dbReference>
<evidence type="ECO:0000256" key="10">
    <source>
        <dbReference type="ARBA" id="ARBA00023237"/>
    </source>
</evidence>
<protein>
    <submittedName>
        <fullName evidence="16">TonB-dependent receptor</fullName>
    </submittedName>
</protein>
<dbReference type="STRING" id="279238.Saro_0760"/>
<reference evidence="17" key="1">
    <citation type="submission" date="2006-01" db="EMBL/GenBank/DDBJ databases">
        <title>Complete sequence of Novosphingobium aromaticivorans DSM 12444.</title>
        <authorList>
            <consortium name="US DOE Joint Genome Institute"/>
            <person name="Copeland A."/>
            <person name="Lucas S."/>
            <person name="Lapidus A."/>
            <person name="Barry K."/>
            <person name="Detter J.C."/>
            <person name="Glavina T."/>
            <person name="Hammon N."/>
            <person name="Israni S."/>
            <person name="Pitluck S."/>
            <person name="Chain P."/>
            <person name="Malfatti S."/>
            <person name="Shin M."/>
            <person name="Vergez L."/>
            <person name="Schmutz J."/>
            <person name="Larimer F."/>
            <person name="Land M."/>
            <person name="Kyrpides N."/>
            <person name="Ivanova N."/>
            <person name="Fredrickson J."/>
            <person name="Balkwill D."/>
            <person name="Romine M.F."/>
            <person name="Richardson P."/>
        </authorList>
    </citation>
    <scope>NUCLEOTIDE SEQUENCE [LARGE SCALE GENOMIC DNA]</scope>
    <source>
        <strain evidence="17">ATCC 700278 / DSM 12444 / CCUG 56034 / CIP 105152 / NBRC 16084 / F199</strain>
    </source>
</reference>